<dbReference type="EMBL" id="JAVFWL010000004">
    <property type="protein sequence ID" value="KAK6752118.1"/>
    <property type="molecule type" value="Genomic_DNA"/>
</dbReference>
<feature type="domain" description="EF-hand" evidence="4">
    <location>
        <begin position="66"/>
        <end position="101"/>
    </location>
</feature>
<evidence type="ECO:0000313" key="6">
    <source>
        <dbReference type="Proteomes" id="UP001303046"/>
    </source>
</evidence>
<evidence type="ECO:0000256" key="3">
    <source>
        <dbReference type="SAM" id="SignalP"/>
    </source>
</evidence>
<dbReference type="PROSITE" id="PS00018">
    <property type="entry name" value="EF_HAND_1"/>
    <property type="match status" value="1"/>
</dbReference>
<dbReference type="InterPro" id="IPR018247">
    <property type="entry name" value="EF_Hand_1_Ca_BS"/>
</dbReference>
<feature type="region of interest" description="Disordered" evidence="2">
    <location>
        <begin position="139"/>
        <end position="161"/>
    </location>
</feature>
<evidence type="ECO:0000313" key="5">
    <source>
        <dbReference type="EMBL" id="KAK6752118.1"/>
    </source>
</evidence>
<feature type="signal peptide" evidence="3">
    <location>
        <begin position="1"/>
        <end position="17"/>
    </location>
</feature>
<gene>
    <name evidence="5" type="primary">Necator_chrIV.g16797</name>
    <name evidence="5" type="ORF">RB195_003500</name>
</gene>
<evidence type="ECO:0000256" key="2">
    <source>
        <dbReference type="SAM" id="MobiDB-lite"/>
    </source>
</evidence>
<dbReference type="InterPro" id="IPR011992">
    <property type="entry name" value="EF-hand-dom_pair"/>
</dbReference>
<dbReference type="SUPFAM" id="SSF47473">
    <property type="entry name" value="EF-hand"/>
    <property type="match status" value="1"/>
</dbReference>
<evidence type="ECO:0000256" key="1">
    <source>
        <dbReference type="ARBA" id="ARBA00022837"/>
    </source>
</evidence>
<dbReference type="PROSITE" id="PS50222">
    <property type="entry name" value="EF_HAND_2"/>
    <property type="match status" value="1"/>
</dbReference>
<proteinExistence type="predicted"/>
<comment type="caution">
    <text evidence="5">The sequence shown here is derived from an EMBL/GenBank/DDBJ whole genome shotgun (WGS) entry which is preliminary data.</text>
</comment>
<sequence>MVLLIIFILSLFELADMATKQRNPNADGITPIPFDKINPRANEFRRLDTDGNEQISFTEFILGDTHYIERKSAAFHKLDEDGDGVVSRAEYDAFYKRVDDEHRRDEIDRDSFFEALDRARRDHTPFFHSFFPDDRHYMERSEGESHERRERPSKNNSRHNL</sequence>
<accession>A0ABR1DPF1</accession>
<keyword evidence="1" id="KW-0106">Calcium</keyword>
<evidence type="ECO:0000259" key="4">
    <source>
        <dbReference type="PROSITE" id="PS50222"/>
    </source>
</evidence>
<keyword evidence="6" id="KW-1185">Reference proteome</keyword>
<protein>
    <recommendedName>
        <fullName evidence="4">EF-hand domain-containing protein</fullName>
    </recommendedName>
</protein>
<keyword evidence="3" id="KW-0732">Signal</keyword>
<reference evidence="5 6" key="1">
    <citation type="submission" date="2023-08" db="EMBL/GenBank/DDBJ databases">
        <title>A Necator americanus chromosomal reference genome.</title>
        <authorList>
            <person name="Ilik V."/>
            <person name="Petrzelkova K.J."/>
            <person name="Pardy F."/>
            <person name="Fuh T."/>
            <person name="Niatou-Singa F.S."/>
            <person name="Gouil Q."/>
            <person name="Baker L."/>
            <person name="Ritchie M.E."/>
            <person name="Jex A.R."/>
            <person name="Gazzola D."/>
            <person name="Li H."/>
            <person name="Toshio Fujiwara R."/>
            <person name="Zhan B."/>
            <person name="Aroian R.V."/>
            <person name="Pafco B."/>
            <person name="Schwarz E.M."/>
        </authorList>
    </citation>
    <scope>NUCLEOTIDE SEQUENCE [LARGE SCALE GENOMIC DNA]</scope>
    <source>
        <strain evidence="5 6">Aroian</strain>
        <tissue evidence="5">Whole animal</tissue>
    </source>
</reference>
<dbReference type="Proteomes" id="UP001303046">
    <property type="component" value="Unassembled WGS sequence"/>
</dbReference>
<feature type="chain" id="PRO_5046498124" description="EF-hand domain-containing protein" evidence="3">
    <location>
        <begin position="18"/>
        <end position="161"/>
    </location>
</feature>
<organism evidence="5 6">
    <name type="scientific">Necator americanus</name>
    <name type="common">Human hookworm</name>
    <dbReference type="NCBI Taxonomy" id="51031"/>
    <lineage>
        <taxon>Eukaryota</taxon>
        <taxon>Metazoa</taxon>
        <taxon>Ecdysozoa</taxon>
        <taxon>Nematoda</taxon>
        <taxon>Chromadorea</taxon>
        <taxon>Rhabditida</taxon>
        <taxon>Rhabditina</taxon>
        <taxon>Rhabditomorpha</taxon>
        <taxon>Strongyloidea</taxon>
        <taxon>Ancylostomatidae</taxon>
        <taxon>Bunostominae</taxon>
        <taxon>Necator</taxon>
    </lineage>
</organism>
<name>A0ABR1DPF1_NECAM</name>
<dbReference type="Gene3D" id="1.10.238.10">
    <property type="entry name" value="EF-hand"/>
    <property type="match status" value="1"/>
</dbReference>
<feature type="compositionally biased region" description="Basic and acidic residues" evidence="2">
    <location>
        <begin position="139"/>
        <end position="153"/>
    </location>
</feature>
<dbReference type="InterPro" id="IPR002048">
    <property type="entry name" value="EF_hand_dom"/>
</dbReference>